<proteinExistence type="predicted"/>
<evidence type="ECO:0000313" key="1">
    <source>
        <dbReference type="EMBL" id="KIG19168.1"/>
    </source>
</evidence>
<comment type="caution">
    <text evidence="1">The sequence shown here is derived from an EMBL/GenBank/DDBJ whole genome shotgun (WGS) entry which is preliminary data.</text>
</comment>
<evidence type="ECO:0000313" key="2">
    <source>
        <dbReference type="Proteomes" id="UP000031599"/>
    </source>
</evidence>
<sequence>MRGKTEPLADIGHPNLMRLLGLVVFELGPVDFTIALLGGQPFNKAHGWG</sequence>
<dbReference type="AlphaFoldDB" id="A0A0C2A6Z6"/>
<dbReference type="RefSeq" id="WP_153258185.1">
    <property type="nucleotide sequence ID" value="NZ_JMCC02000004.1"/>
</dbReference>
<reference evidence="1 2" key="1">
    <citation type="submission" date="2014-12" db="EMBL/GenBank/DDBJ databases">
        <title>Genome assembly of Enhygromyxa salina DSM 15201.</title>
        <authorList>
            <person name="Sharma G."/>
            <person name="Subramanian S."/>
        </authorList>
    </citation>
    <scope>NUCLEOTIDE SEQUENCE [LARGE SCALE GENOMIC DNA]</scope>
    <source>
        <strain evidence="1 2">DSM 15201</strain>
    </source>
</reference>
<dbReference type="Proteomes" id="UP000031599">
    <property type="component" value="Unassembled WGS sequence"/>
</dbReference>
<gene>
    <name evidence="1" type="ORF">DB30_04633</name>
</gene>
<accession>A0A0C2A6Z6</accession>
<organism evidence="1 2">
    <name type="scientific">Enhygromyxa salina</name>
    <dbReference type="NCBI Taxonomy" id="215803"/>
    <lineage>
        <taxon>Bacteria</taxon>
        <taxon>Pseudomonadati</taxon>
        <taxon>Myxococcota</taxon>
        <taxon>Polyangia</taxon>
        <taxon>Nannocystales</taxon>
        <taxon>Nannocystaceae</taxon>
        <taxon>Enhygromyxa</taxon>
    </lineage>
</organism>
<name>A0A0C2A6Z6_9BACT</name>
<dbReference type="EMBL" id="JMCC02000004">
    <property type="protein sequence ID" value="KIG19168.1"/>
    <property type="molecule type" value="Genomic_DNA"/>
</dbReference>
<protein>
    <submittedName>
        <fullName evidence="1">Uncharacterized protein</fullName>
    </submittedName>
</protein>